<evidence type="ECO:0000313" key="1">
    <source>
        <dbReference type="EMBL" id="CEH17092.1"/>
    </source>
</evidence>
<evidence type="ECO:0000313" key="2">
    <source>
        <dbReference type="Proteomes" id="UP000054845"/>
    </source>
</evidence>
<name>A0A0P1BME8_9BASI</name>
<dbReference type="Proteomes" id="UP000054845">
    <property type="component" value="Unassembled WGS sequence"/>
</dbReference>
<sequence>MYVKMLKRAFYGLRISWMLDRIQSIVNSLRRWRLDDSLRDRNQFDSALELRHRWTKHPKLNQQRSARIHNKGST</sequence>
<accession>A0A0P1BME8</accession>
<dbReference type="EMBL" id="CCYA01000254">
    <property type="protein sequence ID" value="CEH17092.1"/>
    <property type="molecule type" value="Genomic_DNA"/>
</dbReference>
<protein>
    <submittedName>
        <fullName evidence="1">Uncharacterized protein</fullName>
    </submittedName>
</protein>
<keyword evidence="2" id="KW-1185">Reference proteome</keyword>
<dbReference type="AlphaFoldDB" id="A0A0P1BME8"/>
<organism evidence="1 2">
    <name type="scientific">Ceraceosorus bombacis</name>
    <dbReference type="NCBI Taxonomy" id="401625"/>
    <lineage>
        <taxon>Eukaryota</taxon>
        <taxon>Fungi</taxon>
        <taxon>Dikarya</taxon>
        <taxon>Basidiomycota</taxon>
        <taxon>Ustilaginomycotina</taxon>
        <taxon>Exobasidiomycetes</taxon>
        <taxon>Ceraceosorales</taxon>
        <taxon>Ceraceosoraceae</taxon>
        <taxon>Ceraceosorus</taxon>
    </lineage>
</organism>
<proteinExistence type="predicted"/>
<reference evidence="2" key="1">
    <citation type="submission" date="2014-09" db="EMBL/GenBank/DDBJ databases">
        <authorList>
            <person name="Sharma Rahul"/>
            <person name="Thines Marco"/>
        </authorList>
    </citation>
    <scope>NUCLEOTIDE SEQUENCE [LARGE SCALE GENOMIC DNA]</scope>
</reference>